<sequence>MSPIPPSTVPPEVDTTPPTVAISTQVPEKPGALVLTATAADSNGITKVEFYRDGTLIATDVDAPYATSFKATQLDNGEAVFSIKAYDSSGNIGQTSTTQSINIHSLYEGVWEYDIAPGEIIGFSGTLVFDDEKTEDGRTFAVGRYGKVQGKSFVAQGLAQLGEIRERNNLEMNMAYGINYQENFVNAKNIVLKLDTSNRLYFAGDGTLDEKFVQTSNRSAFLFFRQVSKAVPKNDIIEED</sequence>
<gene>
    <name evidence="1" type="ORF">SAMN00790413_03321</name>
</gene>
<evidence type="ECO:0000313" key="2">
    <source>
        <dbReference type="Proteomes" id="UP000192582"/>
    </source>
</evidence>
<keyword evidence="2" id="KW-1185">Reference proteome</keyword>
<dbReference type="Gene3D" id="2.60.40.10">
    <property type="entry name" value="Immunoglobulins"/>
    <property type="match status" value="1"/>
</dbReference>
<dbReference type="STRING" id="695939.SAMN00790413_03321"/>
<dbReference type="RefSeq" id="WP_139806677.1">
    <property type="nucleotide sequence ID" value="NZ_FWWU01000008.1"/>
</dbReference>
<dbReference type="EMBL" id="FWWU01000008">
    <property type="protein sequence ID" value="SMB85231.1"/>
    <property type="molecule type" value="Genomic_DNA"/>
</dbReference>
<name>A0A1W1UWR3_9DEIO</name>
<accession>A0A1W1UWR3</accession>
<dbReference type="Proteomes" id="UP000192582">
    <property type="component" value="Unassembled WGS sequence"/>
</dbReference>
<dbReference type="InterPro" id="IPR013783">
    <property type="entry name" value="Ig-like_fold"/>
</dbReference>
<dbReference type="OrthoDB" id="72419at2"/>
<protein>
    <submittedName>
        <fullName evidence="1">Uncharacterized protein</fullName>
    </submittedName>
</protein>
<evidence type="ECO:0000313" key="1">
    <source>
        <dbReference type="EMBL" id="SMB85231.1"/>
    </source>
</evidence>
<dbReference type="AlphaFoldDB" id="A0A1W1UWR3"/>
<organism evidence="1 2">
    <name type="scientific">Deinococcus hopiensis KR-140</name>
    <dbReference type="NCBI Taxonomy" id="695939"/>
    <lineage>
        <taxon>Bacteria</taxon>
        <taxon>Thermotogati</taxon>
        <taxon>Deinococcota</taxon>
        <taxon>Deinococci</taxon>
        <taxon>Deinococcales</taxon>
        <taxon>Deinococcaceae</taxon>
        <taxon>Deinococcus</taxon>
    </lineage>
</organism>
<dbReference type="Pfam" id="PF17957">
    <property type="entry name" value="Big_7"/>
    <property type="match status" value="1"/>
</dbReference>
<reference evidence="1 2" key="1">
    <citation type="submission" date="2017-04" db="EMBL/GenBank/DDBJ databases">
        <authorList>
            <person name="Afonso C.L."/>
            <person name="Miller P.J."/>
            <person name="Scott M.A."/>
            <person name="Spackman E."/>
            <person name="Goraichik I."/>
            <person name="Dimitrov K.M."/>
            <person name="Suarez D.L."/>
            <person name="Swayne D.E."/>
        </authorList>
    </citation>
    <scope>NUCLEOTIDE SEQUENCE [LARGE SCALE GENOMIC DNA]</scope>
    <source>
        <strain evidence="1 2">KR-140</strain>
    </source>
</reference>
<proteinExistence type="predicted"/>